<reference evidence="11" key="1">
    <citation type="submission" date="2020-08" db="EMBL/GenBank/DDBJ databases">
        <title>Multicomponent nature underlies the extraordinary mechanical properties of spider dragline silk.</title>
        <authorList>
            <person name="Kono N."/>
            <person name="Nakamura H."/>
            <person name="Mori M."/>
            <person name="Yoshida Y."/>
            <person name="Ohtoshi R."/>
            <person name="Malay A.D."/>
            <person name="Moran D.A.P."/>
            <person name="Tomita M."/>
            <person name="Numata K."/>
            <person name="Arakawa K."/>
        </authorList>
    </citation>
    <scope>NUCLEOTIDE SEQUENCE</scope>
</reference>
<keyword evidence="12" id="KW-1185">Reference proteome</keyword>
<dbReference type="GO" id="GO:0038039">
    <property type="term" value="C:G protein-coupled receptor heterodimeric complex"/>
    <property type="evidence" value="ECO:0007669"/>
    <property type="project" value="TreeGrafter"/>
</dbReference>
<gene>
    <name evidence="11" type="primary">GABBR1</name>
    <name evidence="11" type="ORF">TNIN_498641</name>
</gene>
<keyword evidence="7" id="KW-0325">Glycoprotein</keyword>
<evidence type="ECO:0000256" key="6">
    <source>
        <dbReference type="ARBA" id="ARBA00023170"/>
    </source>
</evidence>
<feature type="non-terminal residue" evidence="11">
    <location>
        <position position="1"/>
    </location>
</feature>
<feature type="transmembrane region" description="Helical" evidence="9">
    <location>
        <begin position="150"/>
        <end position="175"/>
    </location>
</feature>
<feature type="domain" description="Receptor ligand binding region" evidence="10">
    <location>
        <begin position="34"/>
        <end position="132"/>
    </location>
</feature>
<dbReference type="Proteomes" id="UP000886998">
    <property type="component" value="Unassembled WGS sequence"/>
</dbReference>
<evidence type="ECO:0000256" key="8">
    <source>
        <dbReference type="ARBA" id="ARBA00023224"/>
    </source>
</evidence>
<dbReference type="PRINTS" id="PR01177">
    <property type="entry name" value="GABAB1RECPTR"/>
</dbReference>
<keyword evidence="6 11" id="KW-0675">Receptor</keyword>
<organism evidence="11 12">
    <name type="scientific">Trichonephila inaurata madagascariensis</name>
    <dbReference type="NCBI Taxonomy" id="2747483"/>
    <lineage>
        <taxon>Eukaryota</taxon>
        <taxon>Metazoa</taxon>
        <taxon>Ecdysozoa</taxon>
        <taxon>Arthropoda</taxon>
        <taxon>Chelicerata</taxon>
        <taxon>Arachnida</taxon>
        <taxon>Araneae</taxon>
        <taxon>Araneomorphae</taxon>
        <taxon>Entelegynae</taxon>
        <taxon>Araneoidea</taxon>
        <taxon>Nephilidae</taxon>
        <taxon>Trichonephila</taxon>
        <taxon>Trichonephila inaurata</taxon>
    </lineage>
</organism>
<dbReference type="AlphaFoldDB" id="A0A8X7CFN7"/>
<dbReference type="PANTHER" id="PTHR10519:SF77">
    <property type="entry name" value="GAMMA-AMINOBUTYRIC ACID TYPE B RECEPTOR SUBUNIT 1"/>
    <property type="match status" value="1"/>
</dbReference>
<keyword evidence="2 9" id="KW-0812">Transmembrane</keyword>
<dbReference type="InterPro" id="IPR002455">
    <property type="entry name" value="GPCR3_GABA-B"/>
</dbReference>
<evidence type="ECO:0000256" key="5">
    <source>
        <dbReference type="ARBA" id="ARBA00023136"/>
    </source>
</evidence>
<evidence type="ECO:0000313" key="12">
    <source>
        <dbReference type="Proteomes" id="UP000886998"/>
    </source>
</evidence>
<evidence type="ECO:0000256" key="2">
    <source>
        <dbReference type="ARBA" id="ARBA00022692"/>
    </source>
</evidence>
<evidence type="ECO:0000259" key="10">
    <source>
        <dbReference type="Pfam" id="PF01094"/>
    </source>
</evidence>
<evidence type="ECO:0000256" key="3">
    <source>
        <dbReference type="ARBA" id="ARBA00022989"/>
    </source>
</evidence>
<sequence>MKEAVEGHLTTEALMLNQGAEPTISGMTSAQFLERYEEELKKYNYIGRRPVGYQEAPLAYDAIWAIALALNKTINQLKLHNKSIEDFSYTNDDIAKQIYSAMNSTQFLGVSGYVAFSSKGDRIAWTQIEQMIDGKPPADRTIIKKVLRTVTLSLFISMTTVSGLGILWALVLLIFNTIFRHS</sequence>
<comment type="caution">
    <text evidence="11">The sequence shown here is derived from an EMBL/GenBank/DDBJ whole genome shotgun (WGS) entry which is preliminary data.</text>
</comment>
<comment type="subcellular location">
    <subcellularLocation>
        <location evidence="1">Membrane</location>
    </subcellularLocation>
</comment>
<keyword evidence="8" id="KW-0807">Transducer</keyword>
<dbReference type="Pfam" id="PF01094">
    <property type="entry name" value="ANF_receptor"/>
    <property type="match status" value="1"/>
</dbReference>
<evidence type="ECO:0000256" key="9">
    <source>
        <dbReference type="SAM" id="Phobius"/>
    </source>
</evidence>
<name>A0A8X7CFN7_9ARAC</name>
<evidence type="ECO:0000313" key="11">
    <source>
        <dbReference type="EMBL" id="GFY64731.1"/>
    </source>
</evidence>
<dbReference type="GO" id="GO:0004965">
    <property type="term" value="F:G protein-coupled GABA receptor activity"/>
    <property type="evidence" value="ECO:0007669"/>
    <property type="project" value="InterPro"/>
</dbReference>
<dbReference type="SUPFAM" id="SSF53822">
    <property type="entry name" value="Periplasmic binding protein-like I"/>
    <property type="match status" value="1"/>
</dbReference>
<dbReference type="OrthoDB" id="17569at2759"/>
<evidence type="ECO:0000256" key="1">
    <source>
        <dbReference type="ARBA" id="ARBA00004370"/>
    </source>
</evidence>
<dbReference type="FunFam" id="3.40.50.2300:FF:000379">
    <property type="entry name" value="Gamma-aminobutyric acid B receptor"/>
    <property type="match status" value="1"/>
</dbReference>
<dbReference type="EMBL" id="BMAV01015371">
    <property type="protein sequence ID" value="GFY64731.1"/>
    <property type="molecule type" value="Genomic_DNA"/>
</dbReference>
<dbReference type="Gene3D" id="3.40.50.2300">
    <property type="match status" value="1"/>
</dbReference>
<protein>
    <submittedName>
        <fullName evidence="11">Gamma-aminobutyric acid type B receptor subunit 1</fullName>
    </submittedName>
</protein>
<accession>A0A8X7CFN7</accession>
<keyword evidence="3 9" id="KW-1133">Transmembrane helix</keyword>
<evidence type="ECO:0000256" key="7">
    <source>
        <dbReference type="ARBA" id="ARBA00023180"/>
    </source>
</evidence>
<evidence type="ECO:0000256" key="4">
    <source>
        <dbReference type="ARBA" id="ARBA00023040"/>
    </source>
</evidence>
<dbReference type="InterPro" id="IPR028082">
    <property type="entry name" value="Peripla_BP_I"/>
</dbReference>
<dbReference type="GO" id="GO:0007214">
    <property type="term" value="P:gamma-aminobutyric acid signaling pathway"/>
    <property type="evidence" value="ECO:0007669"/>
    <property type="project" value="TreeGrafter"/>
</dbReference>
<proteinExistence type="predicted"/>
<keyword evidence="4" id="KW-0297">G-protein coupled receptor</keyword>
<dbReference type="PANTHER" id="PTHR10519">
    <property type="entry name" value="GABA-B RECEPTOR"/>
    <property type="match status" value="1"/>
</dbReference>
<dbReference type="InterPro" id="IPR001828">
    <property type="entry name" value="ANF_lig-bd_rcpt"/>
</dbReference>
<keyword evidence="5 9" id="KW-0472">Membrane</keyword>